<feature type="domain" description="RRM" evidence="2">
    <location>
        <begin position="4"/>
        <end position="86"/>
    </location>
</feature>
<dbReference type="EMBL" id="JARJCW010000033">
    <property type="protein sequence ID" value="KAJ7208506.1"/>
    <property type="molecule type" value="Genomic_DNA"/>
</dbReference>
<dbReference type="SMART" id="SM00360">
    <property type="entry name" value="RRM"/>
    <property type="match status" value="1"/>
</dbReference>
<gene>
    <name evidence="3" type="ORF">GGX14DRAFT_453856</name>
</gene>
<accession>A0AAD6VDV8</accession>
<keyword evidence="4" id="KW-1185">Reference proteome</keyword>
<dbReference type="InterPro" id="IPR035979">
    <property type="entry name" value="RBD_domain_sf"/>
</dbReference>
<dbReference type="InterPro" id="IPR000504">
    <property type="entry name" value="RRM_dom"/>
</dbReference>
<keyword evidence="1" id="KW-0694">RNA-binding</keyword>
<comment type="caution">
    <text evidence="3">The sequence shown here is derived from an EMBL/GenBank/DDBJ whole genome shotgun (WGS) entry which is preliminary data.</text>
</comment>
<evidence type="ECO:0000313" key="4">
    <source>
        <dbReference type="Proteomes" id="UP001219525"/>
    </source>
</evidence>
<evidence type="ECO:0000313" key="3">
    <source>
        <dbReference type="EMBL" id="KAJ7208506.1"/>
    </source>
</evidence>
<dbReference type="CDD" id="cd00590">
    <property type="entry name" value="RRM_SF"/>
    <property type="match status" value="1"/>
</dbReference>
<evidence type="ECO:0000256" key="1">
    <source>
        <dbReference type="PROSITE-ProRule" id="PRU00176"/>
    </source>
</evidence>
<dbReference type="Gene3D" id="3.30.70.330">
    <property type="match status" value="1"/>
</dbReference>
<dbReference type="Pfam" id="PF00076">
    <property type="entry name" value="RRM_1"/>
    <property type="match status" value="1"/>
</dbReference>
<sequence length="177" mass="18784">MDVSWVHVGNLDPAATEEGLKAHFSQCGTVEQVSIRYSGSGTGGRPAACYRYAIVGFSSPGEATAALDYSGDCVQGSTYKLVVSPDPVGLPEVQRLPEMYDVRAKHSNVVSGLPPRRPGVVPIGHLHTASGMQGLPAGTSLAKTTLWKPTEEQKRRKRRANGKSMAICGVSFAMTLV</sequence>
<dbReference type="Proteomes" id="UP001219525">
    <property type="component" value="Unassembled WGS sequence"/>
</dbReference>
<dbReference type="PROSITE" id="PS50102">
    <property type="entry name" value="RRM"/>
    <property type="match status" value="1"/>
</dbReference>
<reference evidence="3" key="1">
    <citation type="submission" date="2023-03" db="EMBL/GenBank/DDBJ databases">
        <title>Massive genome expansion in bonnet fungi (Mycena s.s.) driven by repeated elements and novel gene families across ecological guilds.</title>
        <authorList>
            <consortium name="Lawrence Berkeley National Laboratory"/>
            <person name="Harder C.B."/>
            <person name="Miyauchi S."/>
            <person name="Viragh M."/>
            <person name="Kuo A."/>
            <person name="Thoen E."/>
            <person name="Andreopoulos B."/>
            <person name="Lu D."/>
            <person name="Skrede I."/>
            <person name="Drula E."/>
            <person name="Henrissat B."/>
            <person name="Morin E."/>
            <person name="Kohler A."/>
            <person name="Barry K."/>
            <person name="LaButti K."/>
            <person name="Morin E."/>
            <person name="Salamov A."/>
            <person name="Lipzen A."/>
            <person name="Mereny Z."/>
            <person name="Hegedus B."/>
            <person name="Baldrian P."/>
            <person name="Stursova M."/>
            <person name="Weitz H."/>
            <person name="Taylor A."/>
            <person name="Grigoriev I.V."/>
            <person name="Nagy L.G."/>
            <person name="Martin F."/>
            <person name="Kauserud H."/>
        </authorList>
    </citation>
    <scope>NUCLEOTIDE SEQUENCE</scope>
    <source>
        <strain evidence="3">9144</strain>
    </source>
</reference>
<organism evidence="3 4">
    <name type="scientific">Mycena pura</name>
    <dbReference type="NCBI Taxonomy" id="153505"/>
    <lineage>
        <taxon>Eukaryota</taxon>
        <taxon>Fungi</taxon>
        <taxon>Dikarya</taxon>
        <taxon>Basidiomycota</taxon>
        <taxon>Agaricomycotina</taxon>
        <taxon>Agaricomycetes</taxon>
        <taxon>Agaricomycetidae</taxon>
        <taxon>Agaricales</taxon>
        <taxon>Marasmiineae</taxon>
        <taxon>Mycenaceae</taxon>
        <taxon>Mycena</taxon>
    </lineage>
</organism>
<proteinExistence type="predicted"/>
<dbReference type="InterPro" id="IPR012677">
    <property type="entry name" value="Nucleotide-bd_a/b_plait_sf"/>
</dbReference>
<dbReference type="PANTHER" id="PTHR32343:SF22">
    <property type="entry name" value="LD29830P"/>
    <property type="match status" value="1"/>
</dbReference>
<evidence type="ECO:0000259" key="2">
    <source>
        <dbReference type="PROSITE" id="PS50102"/>
    </source>
</evidence>
<dbReference type="SUPFAM" id="SSF54928">
    <property type="entry name" value="RNA-binding domain, RBD"/>
    <property type="match status" value="1"/>
</dbReference>
<dbReference type="PANTHER" id="PTHR32343">
    <property type="entry name" value="SERINE/ARGININE-RICH SPLICING FACTOR"/>
    <property type="match status" value="1"/>
</dbReference>
<dbReference type="AlphaFoldDB" id="A0AAD6VDV8"/>
<dbReference type="GO" id="GO:0003723">
    <property type="term" value="F:RNA binding"/>
    <property type="evidence" value="ECO:0007669"/>
    <property type="project" value="UniProtKB-UniRule"/>
</dbReference>
<protein>
    <recommendedName>
        <fullName evidence="2">RRM domain-containing protein</fullName>
    </recommendedName>
</protein>
<name>A0AAD6VDV8_9AGAR</name>